<dbReference type="PROSITE" id="PS00163">
    <property type="entry name" value="FUMARATE_LYASES"/>
    <property type="match status" value="1"/>
</dbReference>
<comment type="catalytic activity">
    <reaction evidence="1 7">
        <text>2-(N(omega)-L-arginino)succinate = fumarate + L-arginine</text>
        <dbReference type="Rhea" id="RHEA:24020"/>
        <dbReference type="ChEBI" id="CHEBI:29806"/>
        <dbReference type="ChEBI" id="CHEBI:32682"/>
        <dbReference type="ChEBI" id="CHEBI:57472"/>
        <dbReference type="EC" id="4.3.2.1"/>
    </reaction>
</comment>
<protein>
    <recommendedName>
        <fullName evidence="3 7">Argininosuccinate lyase</fullName>
        <shortName evidence="7">ASAL</shortName>
        <ecNumber evidence="3 7">4.3.2.1</ecNumber>
    </recommendedName>
    <alternativeName>
        <fullName evidence="7">Arginosuccinase</fullName>
    </alternativeName>
</protein>
<dbReference type="InterPro" id="IPR020557">
    <property type="entry name" value="Fumarate_lyase_CS"/>
</dbReference>
<reference evidence="10 11" key="1">
    <citation type="journal article" date="2013" name="PLoS ONE">
        <title>Bacterial endosymbiosis in a chordate host: long-term co-evolution and conservation of secondary metabolism.</title>
        <authorList>
            <person name="Kwan J.C."/>
            <person name="Schmidt E.W."/>
        </authorList>
    </citation>
    <scope>NUCLEOTIDE SEQUENCE [LARGE SCALE GENOMIC DNA]</scope>
    <source>
        <strain evidence="11">faulkneri L5</strain>
    </source>
</reference>
<dbReference type="PRINTS" id="PR00145">
    <property type="entry name" value="ARGSUCLYASE"/>
</dbReference>
<dbReference type="HOGENOM" id="CLU_027272_2_3_5"/>
<dbReference type="Proteomes" id="UP000018700">
    <property type="component" value="Chromosome"/>
</dbReference>
<proteinExistence type="inferred from homology"/>
<dbReference type="GO" id="GO:0042450">
    <property type="term" value="P:L-arginine biosynthetic process via ornithine"/>
    <property type="evidence" value="ECO:0007669"/>
    <property type="project" value="UniProtKB-UniRule"/>
</dbReference>
<dbReference type="PANTHER" id="PTHR43814">
    <property type="entry name" value="ARGININOSUCCINATE LYASE"/>
    <property type="match status" value="1"/>
</dbReference>
<comment type="similarity">
    <text evidence="7">Belongs to the lyase 1 family. Argininosuccinate lyase subfamily.</text>
</comment>
<dbReference type="Gene3D" id="1.10.275.10">
    <property type="entry name" value="Fumarase/aspartase (N-terminal domain)"/>
    <property type="match status" value="1"/>
</dbReference>
<dbReference type="InterPro" id="IPR008948">
    <property type="entry name" value="L-Aspartase-like"/>
</dbReference>
<gene>
    <name evidence="7 10" type="primary">argH</name>
    <name evidence="10" type="ORF">P856_363</name>
</gene>
<evidence type="ECO:0000259" key="8">
    <source>
        <dbReference type="Pfam" id="PF00206"/>
    </source>
</evidence>
<dbReference type="InterPro" id="IPR000362">
    <property type="entry name" value="Fumarate_lyase_fam"/>
</dbReference>
<keyword evidence="5 7" id="KW-0028">Amino-acid biosynthesis</keyword>
<dbReference type="InterPro" id="IPR029419">
    <property type="entry name" value="Arg_succ_lyase_C"/>
</dbReference>
<comment type="pathway">
    <text evidence="2 7">Amino-acid biosynthesis; L-arginine biosynthesis; L-arginine from L-ornithine and carbamoyl phosphate: step 3/3.</text>
</comment>
<keyword evidence="6 7" id="KW-0456">Lyase</keyword>
<dbReference type="InterPro" id="IPR024083">
    <property type="entry name" value="Fumarase/histidase_N"/>
</dbReference>
<dbReference type="PRINTS" id="PR00149">
    <property type="entry name" value="FUMRATELYASE"/>
</dbReference>
<dbReference type="FunFam" id="1.10.40.30:FF:000001">
    <property type="entry name" value="Argininosuccinate lyase"/>
    <property type="match status" value="1"/>
</dbReference>
<dbReference type="InterPro" id="IPR022761">
    <property type="entry name" value="Fumarate_lyase_N"/>
</dbReference>
<dbReference type="Gene3D" id="1.10.40.30">
    <property type="entry name" value="Fumarase/aspartase (C-terminal domain)"/>
    <property type="match status" value="1"/>
</dbReference>
<dbReference type="EMBL" id="CP006745">
    <property type="protein sequence ID" value="AHC73584.1"/>
    <property type="molecule type" value="Genomic_DNA"/>
</dbReference>
<dbReference type="PATRIC" id="fig|1401328.3.peg.352"/>
<dbReference type="Pfam" id="PF00206">
    <property type="entry name" value="Lyase_1"/>
    <property type="match status" value="1"/>
</dbReference>
<evidence type="ECO:0000313" key="10">
    <source>
        <dbReference type="EMBL" id="AHC73584.1"/>
    </source>
</evidence>
<feature type="domain" description="Fumarate lyase N-terminal" evidence="8">
    <location>
        <begin position="18"/>
        <end position="310"/>
    </location>
</feature>
<evidence type="ECO:0000256" key="7">
    <source>
        <dbReference type="HAMAP-Rule" id="MF_00006"/>
    </source>
</evidence>
<dbReference type="EC" id="4.3.2.1" evidence="3 7"/>
<dbReference type="InterPro" id="IPR009049">
    <property type="entry name" value="Argininosuccinate_lyase"/>
</dbReference>
<dbReference type="GO" id="GO:0004056">
    <property type="term" value="F:argininosuccinate lyase activity"/>
    <property type="evidence" value="ECO:0007669"/>
    <property type="project" value="UniProtKB-UniRule"/>
</dbReference>
<dbReference type="Gene3D" id="1.20.200.10">
    <property type="entry name" value="Fumarase/aspartase (Central domain)"/>
    <property type="match status" value="1"/>
</dbReference>
<organism evidence="10 11">
    <name type="scientific">Candidatus Endolissoclinum faulkneri L5</name>
    <dbReference type="NCBI Taxonomy" id="1401328"/>
    <lineage>
        <taxon>Bacteria</taxon>
        <taxon>Pseudomonadati</taxon>
        <taxon>Pseudomonadota</taxon>
        <taxon>Alphaproteobacteria</taxon>
        <taxon>Rhodospirillales</taxon>
        <taxon>Rhodospirillaceae</taxon>
        <taxon>Candidatus Endolissoclinum</taxon>
    </lineage>
</organism>
<evidence type="ECO:0000256" key="3">
    <source>
        <dbReference type="ARBA" id="ARBA00012338"/>
    </source>
</evidence>
<evidence type="ECO:0000259" key="9">
    <source>
        <dbReference type="Pfam" id="PF14698"/>
    </source>
</evidence>
<dbReference type="HAMAP" id="MF_00006">
    <property type="entry name" value="Arg_succ_lyase"/>
    <property type="match status" value="1"/>
</dbReference>
<dbReference type="SUPFAM" id="SSF48557">
    <property type="entry name" value="L-aspartase-like"/>
    <property type="match status" value="1"/>
</dbReference>
<dbReference type="FunFam" id="1.10.275.10:FF:000002">
    <property type="entry name" value="Argininosuccinate lyase"/>
    <property type="match status" value="1"/>
</dbReference>
<keyword evidence="7" id="KW-0963">Cytoplasm</keyword>
<dbReference type="GO" id="GO:0005829">
    <property type="term" value="C:cytosol"/>
    <property type="evidence" value="ECO:0007669"/>
    <property type="project" value="TreeGrafter"/>
</dbReference>
<accession>V9TRP8</accession>
<sequence length="472" mass="52808">MMLSMTKTAAIDSMRGGRFVDVIEDAVARINTSIDFDRRLWREDIAGSKAHVEMLVAQRIITKEDGYVIERALGEIWSEIDSGTFNFLHSLEDIHLNIEHRLHEKIGDTAGRLHTGRSRNDQIALDMKLWIRGVVDLIDSELKELQAVLIERADQYAETIMPGFTHLQPAQPITFGHHLMAYVEMLGRDRTRLADARRRMNENPLGAAALAGTQFPIDRQMTSAILGFDRPAANSLDAVSDRDFVMEVLASAGICAVHLSRLAEELIIWTTSQFSFVHLSDSLTTGSSIMPQKKNPDGAELVKGKTGRILSAFTIIAIVLKGMPLSYGKDMQEDKEPCFDAIDNLRLCIACTTSIVRNLQANQEAMRKAVFASFVTATDLADWLVRETKMPFRNAHYIVGQVVRVAEEKCCGLADLPLDLLRKIHHAFDERVYKILSIDASLNARSSYGGTAPVRVREQIIEARKRFLGRSC</sequence>
<dbReference type="UniPathway" id="UPA00068">
    <property type="reaction ID" value="UER00114"/>
</dbReference>
<dbReference type="NCBIfam" id="TIGR00838">
    <property type="entry name" value="argH"/>
    <property type="match status" value="1"/>
</dbReference>
<dbReference type="eggNOG" id="COG0165">
    <property type="taxonomic scope" value="Bacteria"/>
</dbReference>
<dbReference type="PANTHER" id="PTHR43814:SF1">
    <property type="entry name" value="ARGININOSUCCINATE LYASE"/>
    <property type="match status" value="1"/>
</dbReference>
<keyword evidence="11" id="KW-1185">Reference proteome</keyword>
<dbReference type="Pfam" id="PF14698">
    <property type="entry name" value="ASL_C2"/>
    <property type="match status" value="1"/>
</dbReference>
<evidence type="ECO:0000256" key="4">
    <source>
        <dbReference type="ARBA" id="ARBA00022571"/>
    </source>
</evidence>
<dbReference type="AlphaFoldDB" id="V9TRP8"/>
<comment type="subcellular location">
    <subcellularLocation>
        <location evidence="7">Cytoplasm</location>
    </subcellularLocation>
</comment>
<dbReference type="STRING" id="1401328.P856_363"/>
<dbReference type="KEGG" id="efk:P856_363"/>
<evidence type="ECO:0000256" key="2">
    <source>
        <dbReference type="ARBA" id="ARBA00004941"/>
    </source>
</evidence>
<evidence type="ECO:0000256" key="1">
    <source>
        <dbReference type="ARBA" id="ARBA00000985"/>
    </source>
</evidence>
<name>V9TRP8_9PROT</name>
<evidence type="ECO:0000256" key="5">
    <source>
        <dbReference type="ARBA" id="ARBA00022605"/>
    </source>
</evidence>
<dbReference type="CDD" id="cd01359">
    <property type="entry name" value="Argininosuccinate_lyase"/>
    <property type="match status" value="1"/>
</dbReference>
<feature type="domain" description="Argininosuccinate lyase C-terminal" evidence="9">
    <location>
        <begin position="374"/>
        <end position="443"/>
    </location>
</feature>
<evidence type="ECO:0000256" key="6">
    <source>
        <dbReference type="ARBA" id="ARBA00023239"/>
    </source>
</evidence>
<dbReference type="FunFam" id="1.20.200.10:FF:000015">
    <property type="entry name" value="argininosuccinate lyase isoform X2"/>
    <property type="match status" value="1"/>
</dbReference>
<evidence type="ECO:0000313" key="11">
    <source>
        <dbReference type="Proteomes" id="UP000018700"/>
    </source>
</evidence>
<keyword evidence="4 7" id="KW-0055">Arginine biosynthesis</keyword>